<dbReference type="Proteomes" id="UP001283361">
    <property type="component" value="Unassembled WGS sequence"/>
</dbReference>
<organism evidence="2 3">
    <name type="scientific">Elysia crispata</name>
    <name type="common">lettuce slug</name>
    <dbReference type="NCBI Taxonomy" id="231223"/>
    <lineage>
        <taxon>Eukaryota</taxon>
        <taxon>Metazoa</taxon>
        <taxon>Spiralia</taxon>
        <taxon>Lophotrochozoa</taxon>
        <taxon>Mollusca</taxon>
        <taxon>Gastropoda</taxon>
        <taxon>Heterobranchia</taxon>
        <taxon>Euthyneura</taxon>
        <taxon>Panpulmonata</taxon>
        <taxon>Sacoglossa</taxon>
        <taxon>Placobranchoidea</taxon>
        <taxon>Plakobranchidae</taxon>
        <taxon>Elysia</taxon>
    </lineage>
</organism>
<name>A0AAE0ZBV9_9GAST</name>
<feature type="compositionally biased region" description="Basic and acidic residues" evidence="1">
    <location>
        <begin position="68"/>
        <end position="83"/>
    </location>
</feature>
<dbReference type="AlphaFoldDB" id="A0AAE0ZBV9"/>
<evidence type="ECO:0000313" key="3">
    <source>
        <dbReference type="Proteomes" id="UP001283361"/>
    </source>
</evidence>
<protein>
    <submittedName>
        <fullName evidence="2">Uncharacterized protein</fullName>
    </submittedName>
</protein>
<accession>A0AAE0ZBV9</accession>
<evidence type="ECO:0000313" key="2">
    <source>
        <dbReference type="EMBL" id="KAK3766598.1"/>
    </source>
</evidence>
<sequence length="118" mass="13156">MRPLSALSVTPMIEVSKFTQVSSFLGCALSRIKTAGPGVPYPLARLGRELLPTAPADDPWPALVVRPGERKSLAQPSKERRVEAPISDSSTSMPQFKRPTEHYSFCRFIFSFIYNRTD</sequence>
<evidence type="ECO:0000256" key="1">
    <source>
        <dbReference type="SAM" id="MobiDB-lite"/>
    </source>
</evidence>
<keyword evidence="3" id="KW-1185">Reference proteome</keyword>
<feature type="region of interest" description="Disordered" evidence="1">
    <location>
        <begin position="68"/>
        <end position="95"/>
    </location>
</feature>
<dbReference type="EMBL" id="JAWDGP010004208">
    <property type="protein sequence ID" value="KAK3766598.1"/>
    <property type="molecule type" value="Genomic_DNA"/>
</dbReference>
<gene>
    <name evidence="2" type="ORF">RRG08_042378</name>
</gene>
<reference evidence="2" key="1">
    <citation type="journal article" date="2023" name="G3 (Bethesda)">
        <title>A reference genome for the long-term kleptoplast-retaining sea slug Elysia crispata morphotype clarki.</title>
        <authorList>
            <person name="Eastman K.E."/>
            <person name="Pendleton A.L."/>
            <person name="Shaikh M.A."/>
            <person name="Suttiyut T."/>
            <person name="Ogas R."/>
            <person name="Tomko P."/>
            <person name="Gavelis G."/>
            <person name="Widhalm J.R."/>
            <person name="Wisecaver J.H."/>
        </authorList>
    </citation>
    <scope>NUCLEOTIDE SEQUENCE</scope>
    <source>
        <strain evidence="2">ECLA1</strain>
    </source>
</reference>
<proteinExistence type="predicted"/>
<comment type="caution">
    <text evidence="2">The sequence shown here is derived from an EMBL/GenBank/DDBJ whole genome shotgun (WGS) entry which is preliminary data.</text>
</comment>